<dbReference type="AlphaFoldDB" id="B0TTZ8"/>
<feature type="transmembrane region" description="Helical" evidence="2">
    <location>
        <begin position="100"/>
        <end position="123"/>
    </location>
</feature>
<evidence type="ECO:0000313" key="4">
    <source>
        <dbReference type="Proteomes" id="UP000001317"/>
    </source>
</evidence>
<name>B0TTZ8_SHEHH</name>
<dbReference type="EMBL" id="CP000931">
    <property type="protein sequence ID" value="ABZ78109.1"/>
    <property type="molecule type" value="Genomic_DNA"/>
</dbReference>
<feature type="compositionally biased region" description="Low complexity" evidence="1">
    <location>
        <begin position="157"/>
        <end position="168"/>
    </location>
</feature>
<dbReference type="KEGG" id="shl:Shal_3568"/>
<evidence type="ECO:0000256" key="2">
    <source>
        <dbReference type="SAM" id="Phobius"/>
    </source>
</evidence>
<proteinExistence type="predicted"/>
<dbReference type="HOGENOM" id="CLU_144862_0_0_6"/>
<accession>B0TTZ8</accession>
<reference evidence="3" key="1">
    <citation type="submission" date="2008-01" db="EMBL/GenBank/DDBJ databases">
        <title>Complete sequence of Shewanella halifaxensis HAW-EB4.</title>
        <authorList>
            <consortium name="US DOE Joint Genome Institute"/>
            <person name="Copeland A."/>
            <person name="Lucas S."/>
            <person name="Lapidus A."/>
            <person name="Glavina del Rio T."/>
            <person name="Dalin E."/>
            <person name="Tice H."/>
            <person name="Bruce D."/>
            <person name="Goodwin L."/>
            <person name="Pitluck S."/>
            <person name="Sims D."/>
            <person name="Brettin T."/>
            <person name="Detter J.C."/>
            <person name="Han C."/>
            <person name="Kuske C.R."/>
            <person name="Schmutz J."/>
            <person name="Larimer F."/>
            <person name="Land M."/>
            <person name="Hauser L."/>
            <person name="Kyrpides N."/>
            <person name="Kim E."/>
            <person name="Zhao J.-S."/>
            <person name="Richardson P."/>
        </authorList>
    </citation>
    <scope>NUCLEOTIDE SEQUENCE [LARGE SCALE GENOMIC DNA]</scope>
    <source>
        <strain evidence="3">HAW-EB4</strain>
    </source>
</reference>
<evidence type="ECO:0000256" key="1">
    <source>
        <dbReference type="SAM" id="MobiDB-lite"/>
    </source>
</evidence>
<dbReference type="Proteomes" id="UP000001317">
    <property type="component" value="Chromosome"/>
</dbReference>
<sequence length="168" mass="18669">MDFSKCSSLAPVRYSYLAAAVIYLLSWIWLPAATLWIALLGWAGFRWRNVNTPHLKQAYWVLLQSIWLYLGLHLAAFASFWGASRFNRGGLFSTTGAEEFGYLLGLGFLGALLLIIGTLWPLIRLVKSYRALMAINEACNGKSSEDCSVDSSEKSHVNSNKVNNSEAV</sequence>
<keyword evidence="4" id="KW-1185">Reference proteome</keyword>
<protein>
    <recommendedName>
        <fullName evidence="5">Transmembrane protein</fullName>
    </recommendedName>
</protein>
<feature type="region of interest" description="Disordered" evidence="1">
    <location>
        <begin position="147"/>
        <end position="168"/>
    </location>
</feature>
<keyword evidence="2" id="KW-0472">Membrane</keyword>
<dbReference type="eggNOG" id="ENOG5031A5M">
    <property type="taxonomic scope" value="Bacteria"/>
</dbReference>
<evidence type="ECO:0008006" key="5">
    <source>
        <dbReference type="Google" id="ProtNLM"/>
    </source>
</evidence>
<evidence type="ECO:0000313" key="3">
    <source>
        <dbReference type="EMBL" id="ABZ78109.1"/>
    </source>
</evidence>
<gene>
    <name evidence="3" type="ordered locus">Shal_3568</name>
</gene>
<keyword evidence="2" id="KW-0812">Transmembrane</keyword>
<feature type="transmembrane region" description="Helical" evidence="2">
    <location>
        <begin position="57"/>
        <end position="80"/>
    </location>
</feature>
<dbReference type="RefSeq" id="WP_012278629.1">
    <property type="nucleotide sequence ID" value="NC_010334.1"/>
</dbReference>
<organism evidence="3 4">
    <name type="scientific">Shewanella halifaxensis (strain HAW-EB4)</name>
    <dbReference type="NCBI Taxonomy" id="458817"/>
    <lineage>
        <taxon>Bacteria</taxon>
        <taxon>Pseudomonadati</taxon>
        <taxon>Pseudomonadota</taxon>
        <taxon>Gammaproteobacteria</taxon>
        <taxon>Alteromonadales</taxon>
        <taxon>Shewanellaceae</taxon>
        <taxon>Shewanella</taxon>
    </lineage>
</organism>
<keyword evidence="2" id="KW-1133">Transmembrane helix</keyword>
<feature type="transmembrane region" description="Helical" evidence="2">
    <location>
        <begin position="20"/>
        <end position="45"/>
    </location>
</feature>